<dbReference type="InterPro" id="IPR043519">
    <property type="entry name" value="NT_sf"/>
</dbReference>
<accession>A0ABS9H4Z9</accession>
<proteinExistence type="predicted"/>
<dbReference type="RefSeq" id="WP_236337941.1">
    <property type="nucleotide sequence ID" value="NZ_JAKIJS010000002.1"/>
</dbReference>
<dbReference type="PANTHER" id="PTHR34822">
    <property type="entry name" value="GRPB DOMAIN PROTEIN (AFU_ORTHOLOGUE AFUA_1G01530)"/>
    <property type="match status" value="1"/>
</dbReference>
<dbReference type="InterPro" id="IPR007344">
    <property type="entry name" value="GrpB/CoaE"/>
</dbReference>
<protein>
    <submittedName>
        <fullName evidence="1">GrpB family protein</fullName>
    </submittedName>
</protein>
<dbReference type="PANTHER" id="PTHR34822:SF1">
    <property type="entry name" value="GRPB FAMILY PROTEIN"/>
    <property type="match status" value="1"/>
</dbReference>
<sequence>MLGVNKGKVILASHDSSWRSLFDEEKTLLNSLIGDQAEDIQHMGSTAINGIQAKPIIDILVGVTAMEDIKAFDEEKLREQGYFRLKKVVLEGKVVFAKFSSLENLTKTHILHVVEHNGGWWKAHTFFRDYLNEHPETANAYERHKQELAERYPDNEKAYTDGKKMFVDQVLAKQ</sequence>
<dbReference type="Pfam" id="PF04229">
    <property type="entry name" value="GrpB"/>
    <property type="match status" value="1"/>
</dbReference>
<evidence type="ECO:0000313" key="2">
    <source>
        <dbReference type="Proteomes" id="UP001649381"/>
    </source>
</evidence>
<dbReference type="Gene3D" id="3.30.460.10">
    <property type="entry name" value="Beta Polymerase, domain 2"/>
    <property type="match status" value="1"/>
</dbReference>
<evidence type="ECO:0000313" key="1">
    <source>
        <dbReference type="EMBL" id="MCF6139171.1"/>
    </source>
</evidence>
<organism evidence="1 2">
    <name type="scientific">Pseudalkalibacillus berkeleyi</name>
    <dbReference type="NCBI Taxonomy" id="1069813"/>
    <lineage>
        <taxon>Bacteria</taxon>
        <taxon>Bacillati</taxon>
        <taxon>Bacillota</taxon>
        <taxon>Bacilli</taxon>
        <taxon>Bacillales</taxon>
        <taxon>Fictibacillaceae</taxon>
        <taxon>Pseudalkalibacillus</taxon>
    </lineage>
</organism>
<dbReference type="EMBL" id="JAKIJS010000002">
    <property type="protein sequence ID" value="MCF6139171.1"/>
    <property type="molecule type" value="Genomic_DNA"/>
</dbReference>
<reference evidence="1 2" key="1">
    <citation type="submission" date="2022-01" db="EMBL/GenBank/DDBJ databases">
        <title>Alkalihalobacillus sp. EGI L200015, a novel bacterium isolated from a salt lake sediment.</title>
        <authorList>
            <person name="Gao L."/>
            <person name="Fang B.-Z."/>
            <person name="Li W.-J."/>
        </authorList>
    </citation>
    <scope>NUCLEOTIDE SEQUENCE [LARGE SCALE GENOMIC DNA]</scope>
    <source>
        <strain evidence="1 2">KCTC 12718</strain>
    </source>
</reference>
<name>A0ABS9H4Z9_9BACL</name>
<keyword evidence="2" id="KW-1185">Reference proteome</keyword>
<comment type="caution">
    <text evidence="1">The sequence shown here is derived from an EMBL/GenBank/DDBJ whole genome shotgun (WGS) entry which is preliminary data.</text>
</comment>
<dbReference type="SUPFAM" id="SSF81301">
    <property type="entry name" value="Nucleotidyltransferase"/>
    <property type="match status" value="1"/>
</dbReference>
<dbReference type="Proteomes" id="UP001649381">
    <property type="component" value="Unassembled WGS sequence"/>
</dbReference>
<gene>
    <name evidence="1" type="ORF">L2716_15650</name>
</gene>